<feature type="non-terminal residue" evidence="2">
    <location>
        <position position="1"/>
    </location>
</feature>
<dbReference type="EMBL" id="NQIK02000003">
    <property type="protein sequence ID" value="KAF7573608.1"/>
    <property type="molecule type" value="Genomic_DNA"/>
</dbReference>
<feature type="region of interest" description="Disordered" evidence="1">
    <location>
        <begin position="22"/>
        <end position="63"/>
    </location>
</feature>
<reference evidence="3" key="3">
    <citation type="journal article" date="2022" name="bioRxiv">
        <title>A global pangenome for the wheat fungal pathogen Pyrenophora tritici-repentis and prediction of effector protein structural homology.</title>
        <authorList>
            <person name="Moolhuijzen P."/>
            <person name="See P.T."/>
            <person name="Shi G."/>
            <person name="Powell H.R."/>
            <person name="Cockram J."/>
            <person name="Jorgensen L.N."/>
            <person name="Benslimane H."/>
            <person name="Strelkov S.E."/>
            <person name="Turner J."/>
            <person name="Liu Z."/>
            <person name="Moffat C.S."/>
        </authorList>
    </citation>
    <scope>NUCLEOTIDE SEQUENCE</scope>
    <source>
        <strain evidence="3">86-124</strain>
    </source>
</reference>
<keyword evidence="5" id="KW-1185">Reference proteome</keyword>
<organism evidence="2 4">
    <name type="scientific">Pyrenophora tritici-repentis</name>
    <dbReference type="NCBI Taxonomy" id="45151"/>
    <lineage>
        <taxon>Eukaryota</taxon>
        <taxon>Fungi</taxon>
        <taxon>Dikarya</taxon>
        <taxon>Ascomycota</taxon>
        <taxon>Pezizomycotina</taxon>
        <taxon>Dothideomycetes</taxon>
        <taxon>Pleosporomycetidae</taxon>
        <taxon>Pleosporales</taxon>
        <taxon>Pleosporineae</taxon>
        <taxon>Pleosporaceae</taxon>
        <taxon>Pyrenophora</taxon>
    </lineage>
</organism>
<proteinExistence type="predicted"/>
<dbReference type="Proteomes" id="UP000245464">
    <property type="component" value="Chromosome 3"/>
</dbReference>
<comment type="caution">
    <text evidence="2">The sequence shown here is derived from an EMBL/GenBank/DDBJ whole genome shotgun (WGS) entry which is preliminary data.</text>
</comment>
<gene>
    <name evidence="3" type="ORF">Ptr86124_004651</name>
    <name evidence="2" type="ORF">PtrM4_085130</name>
</gene>
<evidence type="ECO:0000313" key="3">
    <source>
        <dbReference type="EMBL" id="KAI1516114.1"/>
    </source>
</evidence>
<protein>
    <submittedName>
        <fullName evidence="2">Uncharacterized protein</fullName>
    </submittedName>
</protein>
<evidence type="ECO:0000313" key="2">
    <source>
        <dbReference type="EMBL" id="KAF7573608.1"/>
    </source>
</evidence>
<name>A0A5M9LBS6_9PLEO</name>
<feature type="non-terminal residue" evidence="2">
    <location>
        <position position="63"/>
    </location>
</feature>
<reference evidence="5" key="4">
    <citation type="journal article" date="2022" name="Microb. Genom.">
        <title>A global pangenome for the wheat fungal pathogen Pyrenophora tritici-repentis and prediction of effector protein structural homology.</title>
        <authorList>
            <person name="Moolhuijzen P.M."/>
            <person name="See P.T."/>
            <person name="Shi G."/>
            <person name="Powell H.R."/>
            <person name="Cockram J."/>
            <person name="Jorgensen L.N."/>
            <person name="Benslimane H."/>
            <person name="Strelkov S.E."/>
            <person name="Turner J."/>
            <person name="Liu Z."/>
            <person name="Moffat C.S."/>
        </authorList>
    </citation>
    <scope>NUCLEOTIDE SEQUENCE [LARGE SCALE GENOMIC DNA]</scope>
</reference>
<sequence>CWQPAAVHGFTSKRPHCLARSLSTTTDSTPVYPSPTAIRPKSSFATPAGSVRPQPHTPTKTLF</sequence>
<evidence type="ECO:0000313" key="4">
    <source>
        <dbReference type="Proteomes" id="UP000245464"/>
    </source>
</evidence>
<evidence type="ECO:0000313" key="5">
    <source>
        <dbReference type="Proteomes" id="UP000249757"/>
    </source>
</evidence>
<reference evidence="3" key="2">
    <citation type="submission" date="2021-05" db="EMBL/GenBank/DDBJ databases">
        <authorList>
            <person name="Moolhuijzen P.M."/>
            <person name="Moffat C.S."/>
        </authorList>
    </citation>
    <scope>NUCLEOTIDE SEQUENCE</scope>
    <source>
        <strain evidence="3">86-124</strain>
    </source>
</reference>
<dbReference type="AlphaFoldDB" id="A0A5M9LBS6"/>
<accession>A0A5M9LBS6</accession>
<evidence type="ECO:0000256" key="1">
    <source>
        <dbReference type="SAM" id="MobiDB-lite"/>
    </source>
</evidence>
<reference evidence="2 4" key="1">
    <citation type="journal article" date="2018" name="BMC Genomics">
        <title>Comparative genomics of the wheat fungal pathogen Pyrenophora tritici-repentis reveals chromosomal variations and genome plasticity.</title>
        <authorList>
            <person name="Moolhuijzen P."/>
            <person name="See P.T."/>
            <person name="Hane J.K."/>
            <person name="Shi G."/>
            <person name="Liu Z."/>
            <person name="Oliver R.P."/>
            <person name="Moffat C.S."/>
        </authorList>
    </citation>
    <scope>NUCLEOTIDE SEQUENCE [LARGE SCALE GENOMIC DNA]</scope>
    <source>
        <strain evidence="2">M4</strain>
    </source>
</reference>
<dbReference type="Proteomes" id="UP000249757">
    <property type="component" value="Unassembled WGS sequence"/>
</dbReference>
<feature type="compositionally biased region" description="Polar residues" evidence="1">
    <location>
        <begin position="22"/>
        <end position="31"/>
    </location>
</feature>
<dbReference type="EMBL" id="NRDI02000005">
    <property type="protein sequence ID" value="KAI1516114.1"/>
    <property type="molecule type" value="Genomic_DNA"/>
</dbReference>